<sequence length="206" mass="21064">MRGTVLRLGACLAFGATLALAGCSRSTPGAPAPAGTGTPAPATSGTQSSPPALDAEPYRTKPCDLLPAALLKSLGYTAPGTVTAADKAVIAGNACSWNDYSGPKTRSIQVHIQRKITDPNFPGLTAIFNNYKKGLVAYADPTEVSGYQGVFADMVDERSSGKCDLSVAISDTQVLTASADGYSGAQDSCDTAKQLAQAMIKTLQGS</sequence>
<dbReference type="InterPro" id="IPR024520">
    <property type="entry name" value="DUF3558"/>
</dbReference>
<gene>
    <name evidence="3" type="ORF">FG385_29010</name>
</gene>
<evidence type="ECO:0000256" key="1">
    <source>
        <dbReference type="SAM" id="MobiDB-lite"/>
    </source>
</evidence>
<dbReference type="Proteomes" id="UP000305546">
    <property type="component" value="Unassembled WGS sequence"/>
</dbReference>
<feature type="compositionally biased region" description="Low complexity" evidence="1">
    <location>
        <begin position="27"/>
        <end position="46"/>
    </location>
</feature>
<dbReference type="PROSITE" id="PS51257">
    <property type="entry name" value="PROKAR_LIPOPROTEIN"/>
    <property type="match status" value="1"/>
</dbReference>
<evidence type="ECO:0000313" key="3">
    <source>
        <dbReference type="EMBL" id="TNC21182.1"/>
    </source>
</evidence>
<evidence type="ECO:0000256" key="2">
    <source>
        <dbReference type="SAM" id="SignalP"/>
    </source>
</evidence>
<feature type="region of interest" description="Disordered" evidence="1">
    <location>
        <begin position="27"/>
        <end position="57"/>
    </location>
</feature>
<keyword evidence="4" id="KW-1185">Reference proteome</keyword>
<comment type="caution">
    <text evidence="3">The sequence shown here is derived from an EMBL/GenBank/DDBJ whole genome shotgun (WGS) entry which is preliminary data.</text>
</comment>
<feature type="chain" id="PRO_5023105711" evidence="2">
    <location>
        <begin position="22"/>
        <end position="206"/>
    </location>
</feature>
<reference evidence="3 4" key="1">
    <citation type="submission" date="2019-06" db="EMBL/GenBank/DDBJ databases">
        <title>Amycolatopsis alkalitolerans sp. nov., isolated from Gastrodia elata Blume.</title>
        <authorList>
            <person name="Narsing Rao M.P."/>
            <person name="Li W.J."/>
        </authorList>
    </citation>
    <scope>NUCLEOTIDE SEQUENCE [LARGE SCALE GENOMIC DNA]</scope>
    <source>
        <strain evidence="3 4">SYSUP0005</strain>
    </source>
</reference>
<dbReference type="EMBL" id="VDFW01000036">
    <property type="protein sequence ID" value="TNC21182.1"/>
    <property type="molecule type" value="Genomic_DNA"/>
</dbReference>
<feature type="signal peptide" evidence="2">
    <location>
        <begin position="1"/>
        <end position="21"/>
    </location>
</feature>
<dbReference type="Pfam" id="PF12079">
    <property type="entry name" value="DUF3558"/>
    <property type="match status" value="1"/>
</dbReference>
<dbReference type="AlphaFoldDB" id="A0A5C4LT04"/>
<protein>
    <submittedName>
        <fullName evidence="3">DUF3558 domain-containing protein</fullName>
    </submittedName>
</protein>
<dbReference type="RefSeq" id="WP_139099984.1">
    <property type="nucleotide sequence ID" value="NZ_VDFW01000036.1"/>
</dbReference>
<name>A0A5C4LT04_9PSEU</name>
<accession>A0A5C4LT04</accession>
<proteinExistence type="predicted"/>
<evidence type="ECO:0000313" key="4">
    <source>
        <dbReference type="Proteomes" id="UP000305546"/>
    </source>
</evidence>
<organism evidence="3 4">
    <name type="scientific">Amycolatopsis alkalitolerans</name>
    <dbReference type="NCBI Taxonomy" id="2547244"/>
    <lineage>
        <taxon>Bacteria</taxon>
        <taxon>Bacillati</taxon>
        <taxon>Actinomycetota</taxon>
        <taxon>Actinomycetes</taxon>
        <taxon>Pseudonocardiales</taxon>
        <taxon>Pseudonocardiaceae</taxon>
        <taxon>Amycolatopsis</taxon>
    </lineage>
</organism>
<keyword evidence="2" id="KW-0732">Signal</keyword>